<dbReference type="RefSeq" id="WP_354644112.1">
    <property type="nucleotide sequence ID" value="NZ_CP159872.1"/>
</dbReference>
<dbReference type="SMART" id="SM01092">
    <property type="entry name" value="CO_deh_flav_C"/>
    <property type="match status" value="1"/>
</dbReference>
<dbReference type="InterPro" id="IPR036318">
    <property type="entry name" value="FAD-bd_PCMH-like_sf"/>
</dbReference>
<dbReference type="InterPro" id="IPR051312">
    <property type="entry name" value="Diverse_Substr_Oxidored"/>
</dbReference>
<dbReference type="GO" id="GO:0016491">
    <property type="term" value="F:oxidoreductase activity"/>
    <property type="evidence" value="ECO:0007669"/>
    <property type="project" value="UniProtKB-KW"/>
</dbReference>
<dbReference type="InterPro" id="IPR016167">
    <property type="entry name" value="FAD-bd_PCMH_sub1"/>
</dbReference>
<name>A0AAU8K395_9ACTN</name>
<dbReference type="Pfam" id="PF03450">
    <property type="entry name" value="CO_deh_flav_C"/>
    <property type="match status" value="1"/>
</dbReference>
<protein>
    <submittedName>
        <fullName evidence="3">Xanthine dehydrogenase family protein subunit M</fullName>
    </submittedName>
</protein>
<keyword evidence="1" id="KW-0560">Oxidoreductase</keyword>
<organism evidence="3">
    <name type="scientific">Kitasatospora camelliae</name>
    <dbReference type="NCBI Taxonomy" id="3156397"/>
    <lineage>
        <taxon>Bacteria</taxon>
        <taxon>Bacillati</taxon>
        <taxon>Actinomycetota</taxon>
        <taxon>Actinomycetes</taxon>
        <taxon>Kitasatosporales</taxon>
        <taxon>Streptomycetaceae</taxon>
        <taxon>Kitasatospora</taxon>
    </lineage>
</organism>
<dbReference type="AlphaFoldDB" id="A0AAU8K395"/>
<dbReference type="InterPro" id="IPR005107">
    <property type="entry name" value="CO_DH_flav_C"/>
</dbReference>
<dbReference type="Gene3D" id="3.30.390.50">
    <property type="entry name" value="CO dehydrogenase flavoprotein, C-terminal domain"/>
    <property type="match status" value="1"/>
</dbReference>
<evidence type="ECO:0000256" key="1">
    <source>
        <dbReference type="ARBA" id="ARBA00023002"/>
    </source>
</evidence>
<sequence length="331" mass="35073">MREFAYLRPTVAEEAVALLAASPDARCLAGGTNLVDLMKLGVEQPRLLVDLGRLPLDRVAPLPDGGLRIGALVRNGDLAAHPAVRAAYPAVARAVLSGASGQLRNRATTAGNLLQRTRCLYFQDVTKPCNKREPGSGCPAREGVHRDLAVLGASDHCIATHPSDLAVALTALDATVELLGPDGPRSLSITDLYRLPEDRPDLENRLLPGELITAVALPPAGPEVRSDYRKARDRASFAFALASVAVCLTVREGRIADAKLAFGGLAPKPWRARAAEDLLLGALPEEANFAAAVEAELAAARPLRDNGHKVPLAHNLMVRVLVELTERGGHG</sequence>
<dbReference type="GO" id="GO:0071949">
    <property type="term" value="F:FAD binding"/>
    <property type="evidence" value="ECO:0007669"/>
    <property type="project" value="InterPro"/>
</dbReference>
<dbReference type="InterPro" id="IPR036683">
    <property type="entry name" value="CO_DH_flav_C_dom_sf"/>
</dbReference>
<reference evidence="3" key="1">
    <citation type="submission" date="2024-06" db="EMBL/GenBank/DDBJ databases">
        <title>The genome sequences of Kitasatospora sp. strain HUAS MG31.</title>
        <authorList>
            <person name="Mo P."/>
        </authorList>
    </citation>
    <scope>NUCLEOTIDE SEQUENCE</scope>
    <source>
        <strain evidence="3">HUAS MG31</strain>
    </source>
</reference>
<dbReference type="InterPro" id="IPR016169">
    <property type="entry name" value="FAD-bd_PCMH_sub2"/>
</dbReference>
<dbReference type="SUPFAM" id="SSF56176">
    <property type="entry name" value="FAD-binding/transporter-associated domain-like"/>
    <property type="match status" value="1"/>
</dbReference>
<proteinExistence type="predicted"/>
<dbReference type="InterPro" id="IPR016166">
    <property type="entry name" value="FAD-bd_PCMH"/>
</dbReference>
<dbReference type="PANTHER" id="PTHR42659:SF1">
    <property type="entry name" value="OXIDOREDUCTASE"/>
    <property type="match status" value="1"/>
</dbReference>
<dbReference type="EMBL" id="CP159872">
    <property type="protein sequence ID" value="XCM83177.1"/>
    <property type="molecule type" value="Genomic_DNA"/>
</dbReference>
<feature type="domain" description="FAD-binding PCMH-type" evidence="2">
    <location>
        <begin position="1"/>
        <end position="222"/>
    </location>
</feature>
<evidence type="ECO:0000313" key="3">
    <source>
        <dbReference type="EMBL" id="XCM83177.1"/>
    </source>
</evidence>
<dbReference type="Pfam" id="PF00941">
    <property type="entry name" value="FAD_binding_5"/>
    <property type="match status" value="1"/>
</dbReference>
<gene>
    <name evidence="3" type="ORF">ABWK59_31770</name>
</gene>
<dbReference type="SUPFAM" id="SSF55447">
    <property type="entry name" value="CO dehydrogenase flavoprotein C-terminal domain-like"/>
    <property type="match status" value="1"/>
</dbReference>
<dbReference type="KEGG" id="kcm:ABWK59_31770"/>
<dbReference type="PANTHER" id="PTHR42659">
    <property type="entry name" value="XANTHINE DEHYDROGENASE SUBUNIT C-RELATED"/>
    <property type="match status" value="1"/>
</dbReference>
<dbReference type="Gene3D" id="3.30.43.10">
    <property type="entry name" value="Uridine Diphospho-n-acetylenolpyruvylglucosamine Reductase, domain 2"/>
    <property type="match status" value="1"/>
</dbReference>
<dbReference type="PROSITE" id="PS51387">
    <property type="entry name" value="FAD_PCMH"/>
    <property type="match status" value="1"/>
</dbReference>
<dbReference type="Gene3D" id="3.30.465.10">
    <property type="match status" value="2"/>
</dbReference>
<accession>A0AAU8K395</accession>
<evidence type="ECO:0000259" key="2">
    <source>
        <dbReference type="PROSITE" id="PS51387"/>
    </source>
</evidence>
<dbReference type="InterPro" id="IPR002346">
    <property type="entry name" value="Mopterin_DH_FAD-bd"/>
</dbReference>